<comment type="caution">
    <text evidence="5">The sequence shown here is derived from an EMBL/GenBank/DDBJ whole genome shotgun (WGS) entry which is preliminary data.</text>
</comment>
<dbReference type="InterPro" id="IPR036388">
    <property type="entry name" value="WH-like_DNA-bd_sf"/>
</dbReference>
<evidence type="ECO:0000313" key="6">
    <source>
        <dbReference type="Proteomes" id="UP000035009"/>
    </source>
</evidence>
<dbReference type="SUPFAM" id="SSF46785">
    <property type="entry name" value="Winged helix' DNA-binding domain"/>
    <property type="match status" value="1"/>
</dbReference>
<dbReference type="RefSeq" id="WP_008377693.1">
    <property type="nucleotide sequence ID" value="NZ_BAOP01000008.1"/>
</dbReference>
<evidence type="ECO:0000259" key="4">
    <source>
        <dbReference type="PROSITE" id="PS51118"/>
    </source>
</evidence>
<feature type="domain" description="HTH hxlR-type" evidence="4">
    <location>
        <begin position="11"/>
        <end position="110"/>
    </location>
</feature>
<evidence type="ECO:0000256" key="1">
    <source>
        <dbReference type="ARBA" id="ARBA00023015"/>
    </source>
</evidence>
<accession>M3TD54</accession>
<proteinExistence type="predicted"/>
<dbReference type="InterPro" id="IPR002577">
    <property type="entry name" value="HTH_HxlR"/>
</dbReference>
<keyword evidence="2" id="KW-0238">DNA-binding</keyword>
<keyword evidence="1" id="KW-0805">Transcription regulation</keyword>
<dbReference type="InterPro" id="IPR036390">
    <property type="entry name" value="WH_DNA-bd_sf"/>
</dbReference>
<dbReference type="OrthoDB" id="5183359at2"/>
<dbReference type="AlphaFoldDB" id="M3TD54"/>
<dbReference type="PANTHER" id="PTHR33204:SF36">
    <property type="entry name" value="TRANSCRIPTIONAL REGULATORY PROTEIN"/>
    <property type="match status" value="1"/>
</dbReference>
<evidence type="ECO:0000256" key="2">
    <source>
        <dbReference type="ARBA" id="ARBA00023125"/>
    </source>
</evidence>
<keyword evidence="6" id="KW-1185">Reference proteome</keyword>
<organism evidence="5 6">
    <name type="scientific">Gordonia malaquae NBRC 108250</name>
    <dbReference type="NCBI Taxonomy" id="1223542"/>
    <lineage>
        <taxon>Bacteria</taxon>
        <taxon>Bacillati</taxon>
        <taxon>Actinomycetota</taxon>
        <taxon>Actinomycetes</taxon>
        <taxon>Mycobacteriales</taxon>
        <taxon>Gordoniaceae</taxon>
        <taxon>Gordonia</taxon>
    </lineage>
</organism>
<dbReference type="Proteomes" id="UP000035009">
    <property type="component" value="Unassembled WGS sequence"/>
</dbReference>
<dbReference type="PROSITE" id="PS51118">
    <property type="entry name" value="HTH_HXLR"/>
    <property type="match status" value="1"/>
</dbReference>
<evidence type="ECO:0000313" key="5">
    <source>
        <dbReference type="EMBL" id="GAC79341.1"/>
    </source>
</evidence>
<dbReference type="Pfam" id="PF01638">
    <property type="entry name" value="HxlR"/>
    <property type="match status" value="1"/>
</dbReference>
<name>M3TD54_GORML</name>
<dbReference type="eggNOG" id="COG1733">
    <property type="taxonomic scope" value="Bacteria"/>
</dbReference>
<dbReference type="Gene3D" id="1.10.10.10">
    <property type="entry name" value="Winged helix-like DNA-binding domain superfamily/Winged helix DNA-binding domain"/>
    <property type="match status" value="1"/>
</dbReference>
<keyword evidence="3" id="KW-0804">Transcription</keyword>
<sequence>MKWLDIDPGNCSVQRTLDVIGDRWSVLVLREVFNGVRRFDQIKSHTGISDSVLSDRLRRLVDNEVLHAVEYQETGARRRKEYRLTPAGFDLQPVLLSLLSWGDAHRADPTGPALTMVHDDCGAPVTLDLRCAAGHQIENRRDIHAEPGPGARIHE</sequence>
<evidence type="ECO:0000256" key="3">
    <source>
        <dbReference type="ARBA" id="ARBA00023163"/>
    </source>
</evidence>
<dbReference type="GO" id="GO:0003677">
    <property type="term" value="F:DNA binding"/>
    <property type="evidence" value="ECO:0007669"/>
    <property type="project" value="UniProtKB-KW"/>
</dbReference>
<dbReference type="PANTHER" id="PTHR33204">
    <property type="entry name" value="TRANSCRIPTIONAL REGULATOR, MARR FAMILY"/>
    <property type="match status" value="1"/>
</dbReference>
<dbReference type="STRING" id="410332.SAMN04488550_4297"/>
<protein>
    <submittedName>
        <fullName evidence="5">Putative HxlR family transcriptional regulator</fullName>
    </submittedName>
</protein>
<dbReference type="EMBL" id="BAOP01000008">
    <property type="protein sequence ID" value="GAC79341.1"/>
    <property type="molecule type" value="Genomic_DNA"/>
</dbReference>
<reference evidence="5 6" key="1">
    <citation type="submission" date="2013-02" db="EMBL/GenBank/DDBJ databases">
        <title>Whole genome shotgun sequence of Gordonia malaquae NBRC 108250.</title>
        <authorList>
            <person name="Yoshida I."/>
            <person name="Hosoyama A."/>
            <person name="Tsuchikane K."/>
            <person name="Ando Y."/>
            <person name="Baba S."/>
            <person name="Ohji S."/>
            <person name="Hamada M."/>
            <person name="Tamura T."/>
            <person name="Yamazoe A."/>
            <person name="Yamazaki S."/>
            <person name="Fujita N."/>
        </authorList>
    </citation>
    <scope>NUCLEOTIDE SEQUENCE [LARGE SCALE GENOMIC DNA]</scope>
    <source>
        <strain evidence="5 6">NBRC 108250</strain>
    </source>
</reference>
<gene>
    <name evidence="5" type="ORF">GM1_008_01030</name>
</gene>